<evidence type="ECO:0000256" key="2">
    <source>
        <dbReference type="ARBA" id="ARBA00005164"/>
    </source>
</evidence>
<dbReference type="OrthoDB" id="9806956at2"/>
<dbReference type="PANTHER" id="PTHR45745">
    <property type="entry name" value="PHOSPHOMANNOMUTASE 45A"/>
    <property type="match status" value="1"/>
</dbReference>
<dbReference type="GO" id="GO:0005975">
    <property type="term" value="P:carbohydrate metabolic process"/>
    <property type="evidence" value="ECO:0007669"/>
    <property type="project" value="InterPro"/>
</dbReference>
<keyword evidence="5" id="KW-0597">Phosphoprotein</keyword>
<dbReference type="SUPFAM" id="SSF55957">
    <property type="entry name" value="Phosphoglucomutase, C-terminal domain"/>
    <property type="match status" value="1"/>
</dbReference>
<keyword evidence="8" id="KW-0413">Isomerase</keyword>
<proteinExistence type="inferred from homology"/>
<dbReference type="SUPFAM" id="SSF53738">
    <property type="entry name" value="Phosphoglucomutase, first 3 domains"/>
    <property type="match status" value="3"/>
</dbReference>
<dbReference type="Pfam" id="PF02880">
    <property type="entry name" value="PGM_PMM_III"/>
    <property type="match status" value="1"/>
</dbReference>
<dbReference type="Gene3D" id="3.40.120.10">
    <property type="entry name" value="Alpha-D-Glucose-1,6-Bisphosphate, subunit A, domain 3"/>
    <property type="match status" value="3"/>
</dbReference>
<dbReference type="InterPro" id="IPR016055">
    <property type="entry name" value="A-D-PHexomutase_a/b/a-I/II/III"/>
</dbReference>
<comment type="pathway">
    <text evidence="2">Glycolipid metabolism; diglucosyl-diacylglycerol biosynthesis.</text>
</comment>
<protein>
    <recommendedName>
        <fullName evidence="9">Phosphoglucomutase</fullName>
    </recommendedName>
    <alternativeName>
        <fullName evidence="11">Alpha-phosphoglucomutase</fullName>
    </alternativeName>
    <alternativeName>
        <fullName evidence="10">Glucose phosphomutase</fullName>
    </alternativeName>
</protein>
<evidence type="ECO:0000256" key="10">
    <source>
        <dbReference type="ARBA" id="ARBA00041398"/>
    </source>
</evidence>
<name>A0A556PMK2_9BACI</name>
<dbReference type="AlphaFoldDB" id="A0A556PMK2"/>
<evidence type="ECO:0000259" key="13">
    <source>
        <dbReference type="Pfam" id="PF02878"/>
    </source>
</evidence>
<evidence type="ECO:0000256" key="7">
    <source>
        <dbReference type="ARBA" id="ARBA00022842"/>
    </source>
</evidence>
<evidence type="ECO:0000256" key="12">
    <source>
        <dbReference type="RuleBase" id="RU004326"/>
    </source>
</evidence>
<evidence type="ECO:0000256" key="8">
    <source>
        <dbReference type="ARBA" id="ARBA00023235"/>
    </source>
</evidence>
<evidence type="ECO:0000256" key="4">
    <source>
        <dbReference type="ARBA" id="ARBA00010231"/>
    </source>
</evidence>
<feature type="domain" description="Alpha-D-phosphohexomutase alpha/beta/alpha" evidence="14">
    <location>
        <begin position="225"/>
        <end position="316"/>
    </location>
</feature>
<dbReference type="GO" id="GO:0000287">
    <property type="term" value="F:magnesium ion binding"/>
    <property type="evidence" value="ECO:0007669"/>
    <property type="project" value="InterPro"/>
</dbReference>
<evidence type="ECO:0000313" key="16">
    <source>
        <dbReference type="EMBL" id="TSJ65632.1"/>
    </source>
</evidence>
<accession>A0A556PMK2</accession>
<evidence type="ECO:0000256" key="6">
    <source>
        <dbReference type="ARBA" id="ARBA00022723"/>
    </source>
</evidence>
<comment type="caution">
    <text evidence="16">The sequence shown here is derived from an EMBL/GenBank/DDBJ whole genome shotgun (WGS) entry which is preliminary data.</text>
</comment>
<dbReference type="InterPro" id="IPR005846">
    <property type="entry name" value="A-D-PHexomutase_a/b/a-III"/>
</dbReference>
<dbReference type="Gene3D" id="3.30.310.50">
    <property type="entry name" value="Alpha-D-phosphohexomutase, C-terminal domain"/>
    <property type="match status" value="1"/>
</dbReference>
<evidence type="ECO:0000313" key="17">
    <source>
        <dbReference type="Proteomes" id="UP000316425"/>
    </source>
</evidence>
<dbReference type="InterPro" id="IPR005841">
    <property type="entry name" value="Alpha-D-phosphohexomutase_SF"/>
</dbReference>
<gene>
    <name evidence="16" type="ORF">FPQ13_06155</name>
</gene>
<dbReference type="GO" id="GO:0006166">
    <property type="term" value="P:purine ribonucleoside salvage"/>
    <property type="evidence" value="ECO:0007669"/>
    <property type="project" value="TreeGrafter"/>
</dbReference>
<dbReference type="Proteomes" id="UP000316425">
    <property type="component" value="Unassembled WGS sequence"/>
</dbReference>
<dbReference type="Pfam" id="PF02878">
    <property type="entry name" value="PGM_PMM_I"/>
    <property type="match status" value="1"/>
</dbReference>
<dbReference type="InterPro" id="IPR016066">
    <property type="entry name" value="A-D-PHexomutase_CS"/>
</dbReference>
<comment type="similarity">
    <text evidence="4 12">Belongs to the phosphohexose mutase family.</text>
</comment>
<feature type="domain" description="Alpha-D-phosphohexomutase alpha/beta/alpha" evidence="15">
    <location>
        <begin position="327"/>
        <end position="449"/>
    </location>
</feature>
<comment type="pathway">
    <text evidence="3">Lipid metabolism.</text>
</comment>
<dbReference type="GO" id="GO:0008973">
    <property type="term" value="F:phosphopentomutase activity"/>
    <property type="evidence" value="ECO:0007669"/>
    <property type="project" value="TreeGrafter"/>
</dbReference>
<dbReference type="PRINTS" id="PR00509">
    <property type="entry name" value="PGMPMM"/>
</dbReference>
<dbReference type="PANTHER" id="PTHR45745:SF1">
    <property type="entry name" value="PHOSPHOGLUCOMUTASE 2B-RELATED"/>
    <property type="match status" value="1"/>
</dbReference>
<dbReference type="RefSeq" id="WP_144088457.1">
    <property type="nucleotide sequence ID" value="NZ_VMHE01000008.1"/>
</dbReference>
<dbReference type="PROSITE" id="PS00710">
    <property type="entry name" value="PGM_PMM"/>
    <property type="match status" value="1"/>
</dbReference>
<evidence type="ECO:0000256" key="1">
    <source>
        <dbReference type="ARBA" id="ARBA00001946"/>
    </source>
</evidence>
<feature type="domain" description="Alpha-D-phosphohexomutase alpha/beta/alpha" evidence="13">
    <location>
        <begin position="43"/>
        <end position="182"/>
    </location>
</feature>
<dbReference type="InterPro" id="IPR036900">
    <property type="entry name" value="A-D-PHexomutase_C_sf"/>
</dbReference>
<keyword evidence="7 12" id="KW-0460">Magnesium</keyword>
<dbReference type="Pfam" id="PF02879">
    <property type="entry name" value="PGM_PMM_II"/>
    <property type="match status" value="1"/>
</dbReference>
<evidence type="ECO:0000259" key="14">
    <source>
        <dbReference type="Pfam" id="PF02879"/>
    </source>
</evidence>
<dbReference type="InterPro" id="IPR005845">
    <property type="entry name" value="A-D-PHexomutase_a/b/a-II"/>
</dbReference>
<sequence length="571" mass="64123">MTWRKLANQWLAFDQLEASLKSELEQIQTNEKALEDAFHQPLTFGTGGMRGILGPGTNRMNIYTVRKAAKGLARYLESFGQTFKERGVVVAYDSRHMSKEFAVETARVLGKHGIKTYVFTSLRPTPELSFAVRYLKTAAGVMITASHNPPEYNGYKVYNETGGQLPPEQADLMIEKVNEIENELTIEVMEQETLEEQGLLQWIDEDLDQAYLAELKSISLNTDVISNQADELNIVFTPLHGTAGELVPQGLKQLGFNQVHLVEEQMVTDPEFSTVQSPNPEEHQAFEYAIGLGEEVGADILIATDPDADRLGVAAKNEAGKYQVLTGNQLGALMLDYILANTKEIPSKGMMIKTIVTSELGRAVAEHYGIQSMDVLTGFKFISEKIEEFEQTGSHTFIFGYEESYGYLINDFSRDKDAIQSTMMACEMAAFYNNKGMTLFDALDELYERHGYHIEDLHSVKMEGIDGAKEIANLMESFRENPVKVAGNMKAEIVEDYSIGKRTYLADGREEVTNLPKANVLKVKMSDDCWYCLRPSGTEPKMKFYFGVQGETREEADRRLEQLKTAILENI</sequence>
<evidence type="ECO:0000256" key="5">
    <source>
        <dbReference type="ARBA" id="ARBA00022553"/>
    </source>
</evidence>
<evidence type="ECO:0000256" key="9">
    <source>
        <dbReference type="ARBA" id="ARBA00039995"/>
    </source>
</evidence>
<reference evidence="16 17" key="1">
    <citation type="submission" date="2019-07" db="EMBL/GenBank/DDBJ databases">
        <title>Allobacillus sp. nov. SKP isolated from shrimp paste of Euphausiacea.</title>
        <authorList>
            <person name="Kanchanasin P."/>
            <person name="Tanasupawat S."/>
            <person name="Shi W."/>
            <person name="Wu L."/>
            <person name="Ma J."/>
        </authorList>
    </citation>
    <scope>NUCLEOTIDE SEQUENCE [LARGE SCALE GENOMIC DNA]</scope>
    <source>
        <strain evidence="16 17">SKP4-8</strain>
    </source>
</reference>
<evidence type="ECO:0000256" key="3">
    <source>
        <dbReference type="ARBA" id="ARBA00005189"/>
    </source>
</evidence>
<dbReference type="EMBL" id="VMHE01000008">
    <property type="protein sequence ID" value="TSJ65632.1"/>
    <property type="molecule type" value="Genomic_DNA"/>
</dbReference>
<keyword evidence="17" id="KW-1185">Reference proteome</keyword>
<comment type="cofactor">
    <cofactor evidence="1">
        <name>Mg(2+)</name>
        <dbReference type="ChEBI" id="CHEBI:18420"/>
    </cofactor>
</comment>
<dbReference type="CDD" id="cd05799">
    <property type="entry name" value="PGM2"/>
    <property type="match status" value="1"/>
</dbReference>
<dbReference type="InterPro" id="IPR005844">
    <property type="entry name" value="A-D-PHexomutase_a/b/a-I"/>
</dbReference>
<evidence type="ECO:0000259" key="15">
    <source>
        <dbReference type="Pfam" id="PF02880"/>
    </source>
</evidence>
<keyword evidence="6 12" id="KW-0479">Metal-binding</keyword>
<organism evidence="16 17">
    <name type="scientific">Allobacillus salarius</name>
    <dbReference type="NCBI Taxonomy" id="1955272"/>
    <lineage>
        <taxon>Bacteria</taxon>
        <taxon>Bacillati</taxon>
        <taxon>Bacillota</taxon>
        <taxon>Bacilli</taxon>
        <taxon>Bacillales</taxon>
        <taxon>Bacillaceae</taxon>
        <taxon>Allobacillus</taxon>
    </lineage>
</organism>
<evidence type="ECO:0000256" key="11">
    <source>
        <dbReference type="ARBA" id="ARBA00041467"/>
    </source>
</evidence>